<keyword evidence="1" id="KW-0472">Membrane</keyword>
<reference evidence="2 3" key="1">
    <citation type="submission" date="2017-02" db="EMBL/GenBank/DDBJ databases">
        <authorList>
            <person name="Guo L."/>
        </authorList>
    </citation>
    <scope>NUCLEOTIDE SEQUENCE [LARGE SCALE GENOMIC DNA]</scope>
    <source>
        <strain evidence="2 3">PRS09-11288</strain>
    </source>
</reference>
<organism evidence="2 3">
    <name type="scientific">Pseudomonas parafulva</name>
    <dbReference type="NCBI Taxonomy" id="157782"/>
    <lineage>
        <taxon>Bacteria</taxon>
        <taxon>Pseudomonadati</taxon>
        <taxon>Pseudomonadota</taxon>
        <taxon>Gammaproteobacteria</taxon>
        <taxon>Pseudomonadales</taxon>
        <taxon>Pseudomonadaceae</taxon>
        <taxon>Pseudomonas</taxon>
    </lineage>
</organism>
<evidence type="ECO:0000256" key="1">
    <source>
        <dbReference type="SAM" id="Phobius"/>
    </source>
</evidence>
<evidence type="ECO:0008006" key="4">
    <source>
        <dbReference type="Google" id="ProtNLM"/>
    </source>
</evidence>
<feature type="transmembrane region" description="Helical" evidence="1">
    <location>
        <begin position="50"/>
        <end position="72"/>
    </location>
</feature>
<gene>
    <name evidence="2" type="ORF">B2J77_20710</name>
</gene>
<keyword evidence="3" id="KW-1185">Reference proteome</keyword>
<dbReference type="EMBL" id="CP019952">
    <property type="protein sequence ID" value="AQW70478.1"/>
    <property type="molecule type" value="Genomic_DNA"/>
</dbReference>
<proteinExistence type="predicted"/>
<evidence type="ECO:0000313" key="2">
    <source>
        <dbReference type="EMBL" id="AQW70478.1"/>
    </source>
</evidence>
<evidence type="ECO:0000313" key="3">
    <source>
        <dbReference type="Proteomes" id="UP000191010"/>
    </source>
</evidence>
<sequence>MTSTFAWWLRLSENAPRLRCDAQVLPRSRRALNSLPGGQSSMNQRKKPDLLWVLVFIFGLGVVTTGYAQGIWERKLDNAYQMPYEAGQAQR</sequence>
<dbReference type="Proteomes" id="UP000191010">
    <property type="component" value="Chromosome"/>
</dbReference>
<keyword evidence="1" id="KW-1133">Transmembrane helix</keyword>
<protein>
    <recommendedName>
        <fullName evidence="4">Lipoprotein</fullName>
    </recommendedName>
</protein>
<accession>A0ABM6J7K7</accession>
<keyword evidence="1" id="KW-0812">Transmembrane</keyword>
<name>A0ABM6J7K7_9PSED</name>